<evidence type="ECO:0000256" key="4">
    <source>
        <dbReference type="ARBA" id="ARBA00038493"/>
    </source>
</evidence>
<dbReference type="CDD" id="cd03141">
    <property type="entry name" value="GATase1_Hsp31_like"/>
    <property type="match status" value="1"/>
</dbReference>
<comment type="catalytic activity">
    <reaction evidence="5">
        <text>methylglyoxal + H2O = (R)-lactate + H(+)</text>
        <dbReference type="Rhea" id="RHEA:27754"/>
        <dbReference type="ChEBI" id="CHEBI:15377"/>
        <dbReference type="ChEBI" id="CHEBI:15378"/>
        <dbReference type="ChEBI" id="CHEBI:16004"/>
        <dbReference type="ChEBI" id="CHEBI:17158"/>
        <dbReference type="EC" id="4.2.1.130"/>
    </reaction>
</comment>
<dbReference type="SUPFAM" id="SSF52317">
    <property type="entry name" value="Class I glutamine amidotransferase-like"/>
    <property type="match status" value="1"/>
</dbReference>
<dbReference type="GO" id="GO:0019243">
    <property type="term" value="P:methylglyoxal catabolic process to D-lactate via S-lactoyl-glutathione"/>
    <property type="evidence" value="ECO:0007669"/>
    <property type="project" value="TreeGrafter"/>
</dbReference>
<dbReference type="EMBL" id="JAVHNQ010000005">
    <property type="protein sequence ID" value="KAK6346919.1"/>
    <property type="molecule type" value="Genomic_DNA"/>
</dbReference>
<name>A0AAV9UU79_9PEZI</name>
<dbReference type="InterPro" id="IPR002818">
    <property type="entry name" value="DJ-1/PfpI"/>
</dbReference>
<dbReference type="PANTHER" id="PTHR48094">
    <property type="entry name" value="PROTEIN/NUCLEIC ACID DEGLYCASE DJ-1-RELATED"/>
    <property type="match status" value="1"/>
</dbReference>
<accession>A0AAV9UU79</accession>
<evidence type="ECO:0000256" key="1">
    <source>
        <dbReference type="ARBA" id="ARBA00013134"/>
    </source>
</evidence>
<keyword evidence="2" id="KW-0346">Stress response</keyword>
<keyword evidence="8" id="KW-1185">Reference proteome</keyword>
<dbReference type="GO" id="GO:0005737">
    <property type="term" value="C:cytoplasm"/>
    <property type="evidence" value="ECO:0007669"/>
    <property type="project" value="TreeGrafter"/>
</dbReference>
<comment type="similarity">
    <text evidence="4">Belongs to the peptidase C56 family. HSP31-like subfamily.</text>
</comment>
<evidence type="ECO:0000259" key="6">
    <source>
        <dbReference type="Pfam" id="PF01965"/>
    </source>
</evidence>
<evidence type="ECO:0000256" key="3">
    <source>
        <dbReference type="ARBA" id="ARBA00023239"/>
    </source>
</evidence>
<proteinExistence type="inferred from homology"/>
<dbReference type="Proteomes" id="UP001375240">
    <property type="component" value="Unassembled WGS sequence"/>
</dbReference>
<evidence type="ECO:0000256" key="2">
    <source>
        <dbReference type="ARBA" id="ARBA00023016"/>
    </source>
</evidence>
<gene>
    <name evidence="7" type="ORF">TWF696_007019</name>
</gene>
<evidence type="ECO:0000313" key="7">
    <source>
        <dbReference type="EMBL" id="KAK6346919.1"/>
    </source>
</evidence>
<dbReference type="GO" id="GO:0019172">
    <property type="term" value="F:glyoxalase III activity"/>
    <property type="evidence" value="ECO:0007669"/>
    <property type="project" value="UniProtKB-EC"/>
</dbReference>
<evidence type="ECO:0000313" key="8">
    <source>
        <dbReference type="Proteomes" id="UP001375240"/>
    </source>
</evidence>
<dbReference type="InterPro" id="IPR029062">
    <property type="entry name" value="Class_I_gatase-like"/>
</dbReference>
<comment type="caution">
    <text evidence="7">The sequence shown here is derived from an EMBL/GenBank/DDBJ whole genome shotgun (WGS) entry which is preliminary data.</text>
</comment>
<dbReference type="AlphaFoldDB" id="A0AAV9UU79"/>
<feature type="domain" description="DJ-1/PfpI" evidence="6">
    <location>
        <begin position="30"/>
        <end position="103"/>
    </location>
</feature>
<reference evidence="7 8" key="1">
    <citation type="submission" date="2019-10" db="EMBL/GenBank/DDBJ databases">
        <authorList>
            <person name="Palmer J.M."/>
        </authorList>
    </citation>
    <scope>NUCLEOTIDE SEQUENCE [LARGE SCALE GENOMIC DNA]</scope>
    <source>
        <strain evidence="7 8">TWF696</strain>
    </source>
</reference>
<protein>
    <recommendedName>
        <fullName evidence="1">D-lactate dehydratase</fullName>
        <ecNumber evidence="1">4.2.1.130</ecNumber>
    </recommendedName>
</protein>
<sequence length="173" mass="18692">MFKDEHSVRFLNEKTELWKNTAVLADFIGRADEFDAIFYVGGHAPMFDLAVDRDSIKLITEFFEKGKIVGAVCHGPAALVNVRLPGGGHLLHGQPVTGFSNAEEESVKMTEAMPFELETELNRHSGGKYEKAAEPWGAHVAIGYGGRLLTGQNPASATPLGKELAKQLGVVSA</sequence>
<dbReference type="PANTHER" id="PTHR48094:SF11">
    <property type="entry name" value="GLUTATHIONE-INDEPENDENT GLYOXALASE HSP31-RELATED"/>
    <property type="match status" value="1"/>
</dbReference>
<dbReference type="InterPro" id="IPR050325">
    <property type="entry name" value="Prot/Nucl_acid_deglycase"/>
</dbReference>
<dbReference type="Gene3D" id="3.40.50.880">
    <property type="match status" value="1"/>
</dbReference>
<dbReference type="Pfam" id="PF01965">
    <property type="entry name" value="DJ-1_PfpI"/>
    <property type="match status" value="1"/>
</dbReference>
<evidence type="ECO:0000256" key="5">
    <source>
        <dbReference type="ARBA" id="ARBA00048082"/>
    </source>
</evidence>
<dbReference type="EC" id="4.2.1.130" evidence="1"/>
<organism evidence="7 8">
    <name type="scientific">Orbilia brochopaga</name>
    <dbReference type="NCBI Taxonomy" id="3140254"/>
    <lineage>
        <taxon>Eukaryota</taxon>
        <taxon>Fungi</taxon>
        <taxon>Dikarya</taxon>
        <taxon>Ascomycota</taxon>
        <taxon>Pezizomycotina</taxon>
        <taxon>Orbiliomycetes</taxon>
        <taxon>Orbiliales</taxon>
        <taxon>Orbiliaceae</taxon>
        <taxon>Orbilia</taxon>
    </lineage>
</organism>
<keyword evidence="3" id="KW-0456">Lyase</keyword>